<protein>
    <recommendedName>
        <fullName evidence="5">Tat pathway signal sequence protein</fullName>
    </recommendedName>
</protein>
<dbReference type="GO" id="GO:0043386">
    <property type="term" value="P:mycotoxin biosynthetic process"/>
    <property type="evidence" value="ECO:0007669"/>
    <property type="project" value="InterPro"/>
</dbReference>
<accession>A0A0U1LNH3</accession>
<evidence type="ECO:0000256" key="1">
    <source>
        <dbReference type="ARBA" id="ARBA00035112"/>
    </source>
</evidence>
<keyword evidence="2" id="KW-0812">Transmembrane</keyword>
<dbReference type="Pfam" id="PF11807">
    <property type="entry name" value="UstYa"/>
    <property type="match status" value="1"/>
</dbReference>
<proteinExistence type="inferred from homology"/>
<sequence length="220" mass="25414">MNFFTSFRRFYISIPSSEEKSEEEGDISETSSDHGLLQPQIMSKPRYLSSYLFKVGEISVIIISTWMFVVGLAWQLRADEKCFEITNFYSPAAKYVDTEYQLWQFNGTVGFPSPYVPRSFREGPTPQIDEAWERLNARPMSVPLEVVESSGETADAVKLPEEFGGGYLAWAEVNHQLHCLNLMRKAIYWDYYYPITPDLQREPFEAYTHIGNARSLIDLM</sequence>
<gene>
    <name evidence="3" type="ORF">PISL3812_01938</name>
</gene>
<evidence type="ECO:0000313" key="3">
    <source>
        <dbReference type="EMBL" id="CRG84685.1"/>
    </source>
</evidence>
<keyword evidence="4" id="KW-1185">Reference proteome</keyword>
<reference evidence="3 4" key="1">
    <citation type="submission" date="2015-04" db="EMBL/GenBank/DDBJ databases">
        <authorList>
            <person name="Syromyatnikov M.Y."/>
            <person name="Popov V.N."/>
        </authorList>
    </citation>
    <scope>NUCLEOTIDE SEQUENCE [LARGE SCALE GENOMIC DNA]</scope>
    <source>
        <strain evidence="3">WF-38-12</strain>
    </source>
</reference>
<dbReference type="OrthoDB" id="4215748at2759"/>
<dbReference type="EMBL" id="CVMT01000001">
    <property type="protein sequence ID" value="CRG84685.1"/>
    <property type="molecule type" value="Genomic_DNA"/>
</dbReference>
<dbReference type="AlphaFoldDB" id="A0A0U1LNH3"/>
<dbReference type="STRING" id="28573.A0A0U1LNH3"/>
<dbReference type="InterPro" id="IPR021765">
    <property type="entry name" value="UstYa-like"/>
</dbReference>
<evidence type="ECO:0000313" key="4">
    <source>
        <dbReference type="Proteomes" id="UP000054383"/>
    </source>
</evidence>
<keyword evidence="2" id="KW-0472">Membrane</keyword>
<dbReference type="PANTHER" id="PTHR33365:SF13">
    <property type="entry name" value="TAT PATHWAY SIGNAL SEQUENCE"/>
    <property type="match status" value="1"/>
</dbReference>
<evidence type="ECO:0008006" key="5">
    <source>
        <dbReference type="Google" id="ProtNLM"/>
    </source>
</evidence>
<comment type="similarity">
    <text evidence="1">Belongs to the ustYa family.</text>
</comment>
<feature type="transmembrane region" description="Helical" evidence="2">
    <location>
        <begin position="51"/>
        <end position="74"/>
    </location>
</feature>
<name>A0A0U1LNH3_TALIS</name>
<organism evidence="3 4">
    <name type="scientific">Talaromyces islandicus</name>
    <name type="common">Penicillium islandicum</name>
    <dbReference type="NCBI Taxonomy" id="28573"/>
    <lineage>
        <taxon>Eukaryota</taxon>
        <taxon>Fungi</taxon>
        <taxon>Dikarya</taxon>
        <taxon>Ascomycota</taxon>
        <taxon>Pezizomycotina</taxon>
        <taxon>Eurotiomycetes</taxon>
        <taxon>Eurotiomycetidae</taxon>
        <taxon>Eurotiales</taxon>
        <taxon>Trichocomaceae</taxon>
        <taxon>Talaromyces</taxon>
        <taxon>Talaromyces sect. Islandici</taxon>
    </lineage>
</organism>
<keyword evidence="2" id="KW-1133">Transmembrane helix</keyword>
<dbReference type="Proteomes" id="UP000054383">
    <property type="component" value="Unassembled WGS sequence"/>
</dbReference>
<evidence type="ECO:0000256" key="2">
    <source>
        <dbReference type="SAM" id="Phobius"/>
    </source>
</evidence>
<dbReference type="PANTHER" id="PTHR33365">
    <property type="entry name" value="YALI0B05434P"/>
    <property type="match status" value="1"/>
</dbReference>